<reference evidence="2 3" key="1">
    <citation type="submission" date="2019-03" db="EMBL/GenBank/DDBJ databases">
        <authorList>
            <person name="Kox A.R. M."/>
        </authorList>
    </citation>
    <scope>NUCLEOTIDE SEQUENCE [LARGE SCALE GENOMIC DNA]</scope>
    <source>
        <strain evidence="2">MTUNDRAET4 annotated genome</strain>
    </source>
</reference>
<gene>
    <name evidence="2" type="ORF">MTUNDRAET4_2426</name>
</gene>
<feature type="transmembrane region" description="Helical" evidence="1">
    <location>
        <begin position="7"/>
        <end position="33"/>
    </location>
</feature>
<feature type="transmembrane region" description="Helical" evidence="1">
    <location>
        <begin position="45"/>
        <end position="64"/>
    </location>
</feature>
<keyword evidence="1" id="KW-1133">Transmembrane helix</keyword>
<dbReference type="AlphaFoldDB" id="A0A4U8Z1X6"/>
<proteinExistence type="predicted"/>
<organism evidence="2 3">
    <name type="scientific">Methylocella tundrae</name>
    <dbReference type="NCBI Taxonomy" id="227605"/>
    <lineage>
        <taxon>Bacteria</taxon>
        <taxon>Pseudomonadati</taxon>
        <taxon>Pseudomonadota</taxon>
        <taxon>Alphaproteobacteria</taxon>
        <taxon>Hyphomicrobiales</taxon>
        <taxon>Beijerinckiaceae</taxon>
        <taxon>Methylocella</taxon>
    </lineage>
</organism>
<name>A0A4U8Z1X6_METTU</name>
<feature type="transmembrane region" description="Helical" evidence="1">
    <location>
        <begin position="241"/>
        <end position="260"/>
    </location>
</feature>
<evidence type="ECO:0000256" key="1">
    <source>
        <dbReference type="SAM" id="Phobius"/>
    </source>
</evidence>
<accession>A0A4U8Z1X6</accession>
<feature type="transmembrane region" description="Helical" evidence="1">
    <location>
        <begin position="85"/>
        <end position="110"/>
    </location>
</feature>
<keyword evidence="1" id="KW-0812">Transmembrane</keyword>
<feature type="transmembrane region" description="Helical" evidence="1">
    <location>
        <begin position="130"/>
        <end position="152"/>
    </location>
</feature>
<feature type="transmembrane region" description="Helical" evidence="1">
    <location>
        <begin position="434"/>
        <end position="454"/>
    </location>
</feature>
<dbReference type="EMBL" id="LR536450">
    <property type="protein sequence ID" value="VFU09313.1"/>
    <property type="molecule type" value="Genomic_DNA"/>
</dbReference>
<keyword evidence="1" id="KW-0472">Membrane</keyword>
<evidence type="ECO:0000313" key="2">
    <source>
        <dbReference type="EMBL" id="VFU09313.1"/>
    </source>
</evidence>
<feature type="transmembrane region" description="Helical" evidence="1">
    <location>
        <begin position="298"/>
        <end position="319"/>
    </location>
</feature>
<sequence length="512" mass="54553">MGYPSIVMLIILLIGFISRGRLLFYLFFALSAFTSLSLLPPDHFGGFNVQAQTLAALGLFAKTIQRPGAVRHAIRLIDDMNRLGLLFFFLVVSILVSIISPNLFASTITIVPVRLEGDFQTALLSPTGTNLSQCVYLAVSILTALTFALLAMRPNFINNFVASLLFGGIVVVVSGIADMIFADSGALAPFRNTSFPALESAIEFGGTRRVIGLTPEASAYGWICVYMAAMLLFLRPAVTRSSVRLATVVVTSALIIMALLSTSSTAYLWLASLAACYMIDLAIRGLRPTPNRTQSAAFGGELFALAILIIIGATVLAFGDGVYDRAYEMLDAIIFKKNASESFYGRSFWNSTSFAAFISSWGLGVGVGGTRTSSTYIGLLSSTGVVGAILFGLFMIQIFMTKARDAATSSIITGLKLTLLSLFLPWATTGGVDFGPNVGAIFGVIIGLTAANGARARQGSGQAKSARMTRLIYASAQRSSGDCRAVVLAPERTSDLQRKAWEKEFTPPEGAG</sequence>
<evidence type="ECO:0000313" key="3">
    <source>
        <dbReference type="Proteomes" id="UP000294360"/>
    </source>
</evidence>
<feature type="transmembrane region" description="Helical" evidence="1">
    <location>
        <begin position="376"/>
        <end position="399"/>
    </location>
</feature>
<dbReference type="KEGG" id="mtun:MTUNDRAET4_2426"/>
<feature type="transmembrane region" description="Helical" evidence="1">
    <location>
        <begin position="159"/>
        <end position="182"/>
    </location>
</feature>
<dbReference type="Proteomes" id="UP000294360">
    <property type="component" value="Chromosome"/>
</dbReference>
<feature type="transmembrane region" description="Helical" evidence="1">
    <location>
        <begin position="217"/>
        <end position="234"/>
    </location>
</feature>
<feature type="transmembrane region" description="Helical" evidence="1">
    <location>
        <begin position="266"/>
        <end position="286"/>
    </location>
</feature>
<protein>
    <submittedName>
        <fullName evidence="2">Uncharacterized protein</fullName>
    </submittedName>
</protein>